<dbReference type="Proteomes" id="UP001165069">
    <property type="component" value="Unassembled WGS sequence"/>
</dbReference>
<comment type="caution">
    <text evidence="1">The sequence shown here is derived from an EMBL/GenBank/DDBJ whole genome shotgun (WGS) entry which is preliminary data.</text>
</comment>
<dbReference type="EMBL" id="BSDE01000003">
    <property type="protein sequence ID" value="GLH73525.1"/>
    <property type="molecule type" value="Genomic_DNA"/>
</dbReference>
<sequence length="195" mass="20823">MPLWLLVPAALVAQTPAMPQGLDQVQVLVTAIPEALIEGKRGAMTGLVAKAKAGWDAAKPGLLKTVPEPDATFIDKQLKAMLKMKPREQAIGALGISATLSRFQGRSRKQDLLQASRVSMMAWCGVDAALWAPMPNVDVAFKPLIEQDNGAHAVAIVGVQDALKRFQESAAKRQAQPAKKALKDLMNLAQVLAKG</sequence>
<evidence type="ECO:0000313" key="2">
    <source>
        <dbReference type="Proteomes" id="UP001165069"/>
    </source>
</evidence>
<organism evidence="1 2">
    <name type="scientific">Geothrix limicola</name>
    <dbReference type="NCBI Taxonomy" id="2927978"/>
    <lineage>
        <taxon>Bacteria</taxon>
        <taxon>Pseudomonadati</taxon>
        <taxon>Acidobacteriota</taxon>
        <taxon>Holophagae</taxon>
        <taxon>Holophagales</taxon>
        <taxon>Holophagaceae</taxon>
        <taxon>Geothrix</taxon>
    </lineage>
</organism>
<protein>
    <recommendedName>
        <fullName evidence="3">DUF4197 domain-containing protein</fullName>
    </recommendedName>
</protein>
<keyword evidence="2" id="KW-1185">Reference proteome</keyword>
<dbReference type="RefSeq" id="WP_285574769.1">
    <property type="nucleotide sequence ID" value="NZ_BSDE01000003.1"/>
</dbReference>
<reference evidence="1 2" key="1">
    <citation type="journal article" date="2023" name="Antonie Van Leeuwenhoek">
        <title>Mesoterricola silvestris gen. nov., sp. nov., Mesoterricola sediminis sp. nov., Geothrix oryzae sp. nov., Geothrix edaphica sp. nov., Geothrix rubra sp. nov., and Geothrix limicola sp. nov., six novel members of Acidobacteriota isolated from soils.</title>
        <authorList>
            <person name="Itoh H."/>
            <person name="Sugisawa Y."/>
            <person name="Mise K."/>
            <person name="Xu Z."/>
            <person name="Kuniyasu M."/>
            <person name="Ushijima N."/>
            <person name="Kawano K."/>
            <person name="Kobayashi E."/>
            <person name="Shiratori Y."/>
            <person name="Masuda Y."/>
            <person name="Senoo K."/>
        </authorList>
    </citation>
    <scope>NUCLEOTIDE SEQUENCE [LARGE SCALE GENOMIC DNA]</scope>
    <source>
        <strain evidence="1 2">Red804</strain>
    </source>
</reference>
<evidence type="ECO:0008006" key="3">
    <source>
        <dbReference type="Google" id="ProtNLM"/>
    </source>
</evidence>
<name>A0ABQ5QFA5_9BACT</name>
<accession>A0ABQ5QFA5</accession>
<gene>
    <name evidence="1" type="ORF">GETHLI_20270</name>
</gene>
<proteinExistence type="predicted"/>
<evidence type="ECO:0000313" key="1">
    <source>
        <dbReference type="EMBL" id="GLH73525.1"/>
    </source>
</evidence>